<feature type="non-terminal residue" evidence="2">
    <location>
        <position position="1"/>
    </location>
</feature>
<dbReference type="EMBL" id="BART01018564">
    <property type="protein sequence ID" value="GAG75854.1"/>
    <property type="molecule type" value="Genomic_DNA"/>
</dbReference>
<organism evidence="2">
    <name type="scientific">marine sediment metagenome</name>
    <dbReference type="NCBI Taxonomy" id="412755"/>
    <lineage>
        <taxon>unclassified sequences</taxon>
        <taxon>metagenomes</taxon>
        <taxon>ecological metagenomes</taxon>
    </lineage>
</organism>
<name>X1A288_9ZZZZ</name>
<dbReference type="AlphaFoldDB" id="X1A288"/>
<keyword evidence="1" id="KW-0472">Membrane</keyword>
<feature type="transmembrane region" description="Helical" evidence="1">
    <location>
        <begin position="52"/>
        <end position="76"/>
    </location>
</feature>
<feature type="transmembrane region" description="Helical" evidence="1">
    <location>
        <begin position="215"/>
        <end position="237"/>
    </location>
</feature>
<feature type="transmembrane region" description="Helical" evidence="1">
    <location>
        <begin position="97"/>
        <end position="117"/>
    </location>
</feature>
<protein>
    <submittedName>
        <fullName evidence="2">Uncharacterized protein</fullName>
    </submittedName>
</protein>
<feature type="transmembrane region" description="Helical" evidence="1">
    <location>
        <begin position="178"/>
        <end position="203"/>
    </location>
</feature>
<keyword evidence="1" id="KW-1133">Transmembrane helix</keyword>
<feature type="transmembrane region" description="Helical" evidence="1">
    <location>
        <begin position="137"/>
        <end position="157"/>
    </location>
</feature>
<reference evidence="2" key="1">
    <citation type="journal article" date="2014" name="Front. Microbiol.">
        <title>High frequency of phylogenetically diverse reductive dehalogenase-homologous genes in deep subseafloor sedimentary metagenomes.</title>
        <authorList>
            <person name="Kawai M."/>
            <person name="Futagami T."/>
            <person name="Toyoda A."/>
            <person name="Takaki Y."/>
            <person name="Nishi S."/>
            <person name="Hori S."/>
            <person name="Arai W."/>
            <person name="Tsubouchi T."/>
            <person name="Morono Y."/>
            <person name="Uchiyama I."/>
            <person name="Ito T."/>
            <person name="Fujiyama A."/>
            <person name="Inagaki F."/>
            <person name="Takami H."/>
        </authorList>
    </citation>
    <scope>NUCLEOTIDE SEQUENCE</scope>
    <source>
        <strain evidence="2">Expedition CK06-06</strain>
    </source>
</reference>
<proteinExistence type="predicted"/>
<comment type="caution">
    <text evidence="2">The sequence shown here is derived from an EMBL/GenBank/DDBJ whole genome shotgun (WGS) entry which is preliminary data.</text>
</comment>
<feature type="transmembrane region" description="Helical" evidence="1">
    <location>
        <begin position="244"/>
        <end position="260"/>
    </location>
</feature>
<evidence type="ECO:0000313" key="2">
    <source>
        <dbReference type="EMBL" id="GAG75854.1"/>
    </source>
</evidence>
<gene>
    <name evidence="2" type="ORF">S01H4_35012</name>
</gene>
<evidence type="ECO:0000256" key="1">
    <source>
        <dbReference type="SAM" id="Phobius"/>
    </source>
</evidence>
<keyword evidence="1" id="KW-0812">Transmembrane</keyword>
<feature type="transmembrane region" description="Helical" evidence="1">
    <location>
        <begin position="23"/>
        <end position="40"/>
    </location>
</feature>
<accession>X1A288</accession>
<sequence>NIPPEKSQPTAFSYKREIDQKEILILLGISAGAIFISPLITRLLSIPVLQTYLMINVLVRDLVIAAMIIFILIFVLKYESLKDVFNSNNVRKFAISAVAASIILFVFLLGMNLFDTYVSDNNKWQPFTFNPFIPERLLMFISLLIEMLFIFGVIEYICRKQIQDNYYNAKTKFNLKTWIKIAGVNGVIKAAFLMFLLIGLFLAYDLEKLGTLLGLIVWIFVFFLILFIILDFLLTAFYQHSKDFWFVNIACYGFIVWYIASCIIRI</sequence>